<organism evidence="9 10">
    <name type="scientific">Gloeomargarita lithophora Alchichica-D10</name>
    <dbReference type="NCBI Taxonomy" id="1188229"/>
    <lineage>
        <taxon>Bacteria</taxon>
        <taxon>Bacillati</taxon>
        <taxon>Cyanobacteriota</taxon>
        <taxon>Cyanophyceae</taxon>
        <taxon>Gloeomargaritales</taxon>
        <taxon>Gloeomargaritaceae</taxon>
        <taxon>Gloeomargarita</taxon>
    </lineage>
</organism>
<feature type="transmembrane region" description="Helical" evidence="7">
    <location>
        <begin position="453"/>
        <end position="475"/>
    </location>
</feature>
<keyword evidence="4 7" id="KW-1133">Transmembrane helix</keyword>
<dbReference type="Pfam" id="PF13515">
    <property type="entry name" value="FUSC_2"/>
    <property type="match status" value="1"/>
</dbReference>
<gene>
    <name evidence="9" type="ORF">GlitD10_2786</name>
</gene>
<dbReference type="OrthoDB" id="128040at2"/>
<feature type="transmembrane region" description="Helical" evidence="7">
    <location>
        <begin position="525"/>
        <end position="547"/>
    </location>
</feature>
<evidence type="ECO:0000256" key="5">
    <source>
        <dbReference type="ARBA" id="ARBA00023136"/>
    </source>
</evidence>
<dbReference type="AlphaFoldDB" id="A0A1J0AGQ2"/>
<dbReference type="PANTHER" id="PTHR30509:SF9">
    <property type="entry name" value="MULTIDRUG RESISTANCE PROTEIN MDTO"/>
    <property type="match status" value="1"/>
</dbReference>
<feature type="transmembrane region" description="Helical" evidence="7">
    <location>
        <begin position="482"/>
        <end position="513"/>
    </location>
</feature>
<evidence type="ECO:0000313" key="10">
    <source>
        <dbReference type="Proteomes" id="UP000180235"/>
    </source>
</evidence>
<accession>A0A1J0AGQ2</accession>
<reference evidence="9 10" key="1">
    <citation type="submission" date="2016-10" db="EMBL/GenBank/DDBJ databases">
        <title>Description of Gloeomargarita lithophora gen. nov., sp. nov., a thylakoid-bearing basal-branching cyanobacterium with intracellular carbonates, and proposal for Gloeomargaritales ord. nov.</title>
        <authorList>
            <person name="Moreira D."/>
            <person name="Tavera R."/>
            <person name="Benzerara K."/>
            <person name="Skouri-Panet F."/>
            <person name="Couradeau E."/>
            <person name="Gerard E."/>
            <person name="Loussert C."/>
            <person name="Novelo E."/>
            <person name="Zivanovic Y."/>
            <person name="Lopez-Garcia P."/>
        </authorList>
    </citation>
    <scope>NUCLEOTIDE SEQUENCE [LARGE SCALE GENOMIC DNA]</scope>
    <source>
        <strain evidence="9 10">D10</strain>
    </source>
</reference>
<keyword evidence="5 7" id="KW-0472">Membrane</keyword>
<dbReference type="KEGG" id="glt:GlitD10_2786"/>
<feature type="transmembrane region" description="Helical" evidence="7">
    <location>
        <begin position="21"/>
        <end position="42"/>
    </location>
</feature>
<evidence type="ECO:0000256" key="2">
    <source>
        <dbReference type="ARBA" id="ARBA00022475"/>
    </source>
</evidence>
<comment type="subcellular location">
    <subcellularLocation>
        <location evidence="1">Cell membrane</location>
        <topology evidence="1">Multi-pass membrane protein</topology>
    </subcellularLocation>
</comment>
<feature type="transmembrane region" description="Helical" evidence="7">
    <location>
        <begin position="147"/>
        <end position="167"/>
    </location>
</feature>
<dbReference type="RefSeq" id="WP_071455468.1">
    <property type="nucleotide sequence ID" value="NZ_CP017675.1"/>
</dbReference>
<evidence type="ECO:0000256" key="1">
    <source>
        <dbReference type="ARBA" id="ARBA00004651"/>
    </source>
</evidence>
<evidence type="ECO:0000256" key="7">
    <source>
        <dbReference type="SAM" id="Phobius"/>
    </source>
</evidence>
<feature type="transmembrane region" description="Helical" evidence="7">
    <location>
        <begin position="48"/>
        <end position="65"/>
    </location>
</feature>
<feature type="transmembrane region" description="Helical" evidence="7">
    <location>
        <begin position="72"/>
        <end position="92"/>
    </location>
</feature>
<evidence type="ECO:0000256" key="6">
    <source>
        <dbReference type="ARBA" id="ARBA00043993"/>
    </source>
</evidence>
<feature type="domain" description="Integral membrane bound transporter" evidence="8">
    <location>
        <begin position="420"/>
        <end position="541"/>
    </location>
</feature>
<dbReference type="InterPro" id="IPR049453">
    <property type="entry name" value="Memb_transporter_dom"/>
</dbReference>
<sequence>MQWHRSRFLRLILKLEVEKLAIANGLRSALALGVPLGIGELVRHPESGLLVGLMAFFVNLANVGGSYRSRALAMGTATLGIAISVFVGTLGADIPPLAVGLMLLWGLGCGLAYLYGEVGSIVGLVVGISFIFAINTPGDFTLALERLLLCLVAGGWAMLLSLIMWPFTPYTPLQASVAACYRAIADYIQEFPKKAIPGEIDPTKIRYVLKIRQTLERARTVLGTQRLGQEIRSWMDEQLLILIHDAERLFGSVTALIELTEVTAGYQRFHTVQLLTNQALSQMANLTQGIAQTISGQSVALSLDNLQPIYKALQEQERWQKIALSTPAKDYSALGPLVHLVHLVEKLMRQFEHTMESAKALHLDSKPIQHRGERLLVPQPPPGKSDAPPVFFAPLRDNLTLDSAIFRHALRLGVALAVGVVVYTTADLAKGYWTTITIIFVLKPDFGSTFERFFHRVGGTILGAIVAAVLLATITNKFVLDALIIVAVFLGISLLKVHYGYAVTFFSIFVLLLTDRNNPAGWEFIDIRVVNTLIGAGLAIVAHALMWPNWERQRYSSQLAHAVRECHNYFQTVMAVYLGEGERKAAIPNQKRQTGLAIINAQASCQRLLGEPQTPPELAEPLMTILVYLSRFTNAVTALNVHLDPFAKTQPLPELETCVQQISVLLNQIAEALQQETLPPDLPDLDSGMQSLDLRLKALHADYLQKSTPSAPNYQFVDNYSVVKMESEQIVRWLTALHSALVRLHTAKLQNH</sequence>
<feature type="transmembrane region" description="Helical" evidence="7">
    <location>
        <begin position="112"/>
        <end position="135"/>
    </location>
</feature>
<evidence type="ECO:0000256" key="4">
    <source>
        <dbReference type="ARBA" id="ARBA00022989"/>
    </source>
</evidence>
<comment type="similarity">
    <text evidence="6">Belongs to the YccS/YhfK family.</text>
</comment>
<evidence type="ECO:0000256" key="3">
    <source>
        <dbReference type="ARBA" id="ARBA00022692"/>
    </source>
</evidence>
<name>A0A1J0AGQ2_9CYAN</name>
<evidence type="ECO:0000259" key="8">
    <source>
        <dbReference type="Pfam" id="PF13515"/>
    </source>
</evidence>
<proteinExistence type="inferred from homology"/>
<dbReference type="Proteomes" id="UP000180235">
    <property type="component" value="Chromosome"/>
</dbReference>
<dbReference type="PANTHER" id="PTHR30509">
    <property type="entry name" value="P-HYDROXYBENZOIC ACID EFFLUX PUMP SUBUNIT-RELATED"/>
    <property type="match status" value="1"/>
</dbReference>
<keyword evidence="3 7" id="KW-0812">Transmembrane</keyword>
<dbReference type="GO" id="GO:0005886">
    <property type="term" value="C:plasma membrane"/>
    <property type="evidence" value="ECO:0007669"/>
    <property type="project" value="UniProtKB-SubCell"/>
</dbReference>
<dbReference type="STRING" id="1188229.GlitD10_2786"/>
<evidence type="ECO:0000313" key="9">
    <source>
        <dbReference type="EMBL" id="APB35129.1"/>
    </source>
</evidence>
<keyword evidence="10" id="KW-1185">Reference proteome</keyword>
<keyword evidence="2" id="KW-1003">Cell membrane</keyword>
<protein>
    <submittedName>
        <fullName evidence="9">Membrane protein</fullName>
    </submittedName>
</protein>
<dbReference type="EMBL" id="CP017675">
    <property type="protein sequence ID" value="APB35129.1"/>
    <property type="molecule type" value="Genomic_DNA"/>
</dbReference>